<proteinExistence type="predicted"/>
<feature type="region of interest" description="Disordered" evidence="1">
    <location>
        <begin position="45"/>
        <end position="96"/>
    </location>
</feature>
<dbReference type="AlphaFoldDB" id="W9RPB3"/>
<evidence type="ECO:0008006" key="4">
    <source>
        <dbReference type="Google" id="ProtNLM"/>
    </source>
</evidence>
<evidence type="ECO:0000313" key="2">
    <source>
        <dbReference type="EMBL" id="EXC01671.1"/>
    </source>
</evidence>
<evidence type="ECO:0000256" key="1">
    <source>
        <dbReference type="SAM" id="MobiDB-lite"/>
    </source>
</evidence>
<protein>
    <recommendedName>
        <fullName evidence="4">CCHC-type domain-containing protein</fullName>
    </recommendedName>
</protein>
<feature type="compositionally biased region" description="Polar residues" evidence="1">
    <location>
        <begin position="69"/>
        <end position="87"/>
    </location>
</feature>
<sequence length="286" mass="31976">MVTKPPYPAFNQFVLALQGHEQTLAAQKEEERVCIEHAQAFFTQHGQGRGGRGNFNSKGRGFTPAGRYNAQNNNSSIFRPFQSNPTKETQESESNQHQKAGKVACQICGKMNHVALDCWYMFDYSYQSEDLPQALAALTLNNNDLSFYVDSGATIHMTNDAVSKFTLDNACIVEFTPSDFVVKDRDQRIIVRGHKHGQLYALKQDFQEALTAIKDEEIFSPGDTIMEENNGMLQRTPREEVSMEQNNDLSEDNDVIHSEKESSLPNDNALETNGAAEKPSSNAVTE</sequence>
<dbReference type="Proteomes" id="UP000030645">
    <property type="component" value="Unassembled WGS sequence"/>
</dbReference>
<accession>W9RPB3</accession>
<dbReference type="eggNOG" id="KOG0017">
    <property type="taxonomic scope" value="Eukaryota"/>
</dbReference>
<feature type="region of interest" description="Disordered" evidence="1">
    <location>
        <begin position="234"/>
        <end position="286"/>
    </location>
</feature>
<name>W9RPB3_9ROSA</name>
<reference evidence="3" key="1">
    <citation type="submission" date="2013-01" db="EMBL/GenBank/DDBJ databases">
        <title>Draft Genome Sequence of a Mulberry Tree, Morus notabilis C.K. Schneid.</title>
        <authorList>
            <person name="He N."/>
            <person name="Zhao S."/>
        </authorList>
    </citation>
    <scope>NUCLEOTIDE SEQUENCE</scope>
</reference>
<organism evidence="2 3">
    <name type="scientific">Morus notabilis</name>
    <dbReference type="NCBI Taxonomy" id="981085"/>
    <lineage>
        <taxon>Eukaryota</taxon>
        <taxon>Viridiplantae</taxon>
        <taxon>Streptophyta</taxon>
        <taxon>Embryophyta</taxon>
        <taxon>Tracheophyta</taxon>
        <taxon>Spermatophyta</taxon>
        <taxon>Magnoliopsida</taxon>
        <taxon>eudicotyledons</taxon>
        <taxon>Gunneridae</taxon>
        <taxon>Pentapetalae</taxon>
        <taxon>rosids</taxon>
        <taxon>fabids</taxon>
        <taxon>Rosales</taxon>
        <taxon>Moraceae</taxon>
        <taxon>Moreae</taxon>
        <taxon>Morus</taxon>
    </lineage>
</organism>
<keyword evidence="3" id="KW-1185">Reference proteome</keyword>
<gene>
    <name evidence="2" type="ORF">L484_002847</name>
</gene>
<evidence type="ECO:0000313" key="3">
    <source>
        <dbReference type="Proteomes" id="UP000030645"/>
    </source>
</evidence>
<dbReference type="EMBL" id="KE345335">
    <property type="protein sequence ID" value="EXC01671.1"/>
    <property type="molecule type" value="Genomic_DNA"/>
</dbReference>